<feature type="transmembrane region" description="Helical" evidence="1">
    <location>
        <begin position="157"/>
        <end position="186"/>
    </location>
</feature>
<keyword evidence="1" id="KW-0472">Membrane</keyword>
<comment type="caution">
    <text evidence="2">The sequence shown here is derived from an EMBL/GenBank/DDBJ whole genome shotgun (WGS) entry which is preliminary data.</text>
</comment>
<organism evidence="2 3">
    <name type="scientific">Kiloniella spongiae</name>
    <dbReference type="NCBI Taxonomy" id="1489064"/>
    <lineage>
        <taxon>Bacteria</taxon>
        <taxon>Pseudomonadati</taxon>
        <taxon>Pseudomonadota</taxon>
        <taxon>Alphaproteobacteria</taxon>
        <taxon>Rhodospirillales</taxon>
        <taxon>Kiloniellaceae</taxon>
        <taxon>Kiloniella</taxon>
    </lineage>
</organism>
<keyword evidence="1" id="KW-1133">Transmembrane helix</keyword>
<sequence length="202" mass="23759">MLSKILISSPILSAIFSIIFFHILSSQFFYNTAFFEEIKVSWIEILSLQDEEYNRNLNIINDYILFHTLCLFFTCIFIVRSFFYEWPFIKRKFKDKYTLSLLKSVCFGSGKKSSIWGLVKYLSLIYFGIFVMAIGSGAIFYGGADDVFYNLFEVYRFFYYLVVSFYISLIFILLIPFTPFISILTINEFILKERSKSRGNGV</sequence>
<gene>
    <name evidence="2" type="ORF">WH96_20125</name>
</gene>
<reference evidence="2 3" key="1">
    <citation type="submission" date="2015-03" db="EMBL/GenBank/DDBJ databases">
        <title>Genome Sequence of Kiloniella spongiae MEBiC09566, isolated from a marine sponge.</title>
        <authorList>
            <person name="Shao Z."/>
            <person name="Wang L."/>
            <person name="Li X."/>
        </authorList>
    </citation>
    <scope>NUCLEOTIDE SEQUENCE [LARGE SCALE GENOMIC DNA]</scope>
    <source>
        <strain evidence="2 3">MEBiC09566</strain>
    </source>
</reference>
<evidence type="ECO:0000256" key="1">
    <source>
        <dbReference type="SAM" id="Phobius"/>
    </source>
</evidence>
<protein>
    <submittedName>
        <fullName evidence="2">Uncharacterized protein</fullName>
    </submittedName>
</protein>
<feature type="transmembrane region" description="Helical" evidence="1">
    <location>
        <begin position="121"/>
        <end position="142"/>
    </location>
</feature>
<proteinExistence type="predicted"/>
<accession>A0A0H2MEB5</accession>
<feature type="transmembrane region" description="Helical" evidence="1">
    <location>
        <begin position="12"/>
        <end position="30"/>
    </location>
</feature>
<evidence type="ECO:0000313" key="2">
    <source>
        <dbReference type="EMBL" id="KLN58997.1"/>
    </source>
</evidence>
<dbReference type="Proteomes" id="UP000035444">
    <property type="component" value="Unassembled WGS sequence"/>
</dbReference>
<name>A0A0H2MEB5_9PROT</name>
<keyword evidence="3" id="KW-1185">Reference proteome</keyword>
<feature type="transmembrane region" description="Helical" evidence="1">
    <location>
        <begin position="63"/>
        <end position="83"/>
    </location>
</feature>
<dbReference type="EMBL" id="LAQL01000022">
    <property type="protein sequence ID" value="KLN58997.1"/>
    <property type="molecule type" value="Genomic_DNA"/>
</dbReference>
<dbReference type="AlphaFoldDB" id="A0A0H2MEB5"/>
<keyword evidence="1" id="KW-0812">Transmembrane</keyword>
<evidence type="ECO:0000313" key="3">
    <source>
        <dbReference type="Proteomes" id="UP000035444"/>
    </source>
</evidence>